<feature type="compositionally biased region" description="Pro residues" evidence="1">
    <location>
        <begin position="13"/>
        <end position="28"/>
    </location>
</feature>
<dbReference type="PaxDb" id="3827-XP_004510121.1"/>
<organism evidence="2 3">
    <name type="scientific">Cicer arietinum</name>
    <name type="common">Chickpea</name>
    <name type="synonym">Garbanzo</name>
    <dbReference type="NCBI Taxonomy" id="3827"/>
    <lineage>
        <taxon>Eukaryota</taxon>
        <taxon>Viridiplantae</taxon>
        <taxon>Streptophyta</taxon>
        <taxon>Embryophyta</taxon>
        <taxon>Tracheophyta</taxon>
        <taxon>Spermatophyta</taxon>
        <taxon>Magnoliopsida</taxon>
        <taxon>eudicotyledons</taxon>
        <taxon>Gunneridae</taxon>
        <taxon>Pentapetalae</taxon>
        <taxon>rosids</taxon>
        <taxon>fabids</taxon>
        <taxon>Fabales</taxon>
        <taxon>Fabaceae</taxon>
        <taxon>Papilionoideae</taxon>
        <taxon>50 kb inversion clade</taxon>
        <taxon>NPAAA clade</taxon>
        <taxon>Hologalegina</taxon>
        <taxon>IRL clade</taxon>
        <taxon>Cicereae</taxon>
        <taxon>Cicer</taxon>
    </lineage>
</organism>
<dbReference type="Pfam" id="PF07797">
    <property type="entry name" value="DUF1639"/>
    <property type="match status" value="1"/>
</dbReference>
<dbReference type="KEGG" id="cam:101505494"/>
<dbReference type="Proteomes" id="UP000087171">
    <property type="component" value="Chromosome Ca7"/>
</dbReference>
<dbReference type="AlphaFoldDB" id="A0A1S2YUF1"/>
<proteinExistence type="predicted"/>
<dbReference type="GeneID" id="101505494"/>
<feature type="compositionally biased region" description="Polar residues" evidence="1">
    <location>
        <begin position="1"/>
        <end position="11"/>
    </location>
</feature>
<sequence>MVFKSVSNTDTPPISPPPPPSSSPLLPPPQIVTPSTFYLASSNYNFPMPNTFRWTTNHPTFLPSYTGMNAVPHWGPSSNHVDNNSTRPILHLGPYSSLTETHLNRAPIFRFTSDPNREENRINSILRLGLDPNRDENALNPIMQLGSSTSVDEKKKSPMLSLSPFPTWFEKIGSTSGSNRVETNEKNQNEFSDSIFQTPEPVREIENQESIVKKEKQLDQKGKLKVSVRLPVKAKNGGNVDEEEEEEVEVEVETECSSEDEEPIIKSGKTWNLRPRKAAKKAENEGSGGGGGGRTRRSSAPARASKPRSAKSKARGKVEKAEAIEKRGLIVPLSKEEIENDFILMTGEKPSKKPTKRPKPVQKLLDGIFPGLYLNNITPETYGVPDPPLKM</sequence>
<dbReference type="OrthoDB" id="769821at2759"/>
<dbReference type="PANTHER" id="PTHR33130:SF40">
    <property type="entry name" value="CHROMOGRANIN (DUF1639)"/>
    <property type="match status" value="1"/>
</dbReference>
<dbReference type="STRING" id="3827.A0A1S2YUF1"/>
<feature type="compositionally biased region" description="Basic residues" evidence="1">
    <location>
        <begin position="305"/>
        <end position="315"/>
    </location>
</feature>
<evidence type="ECO:0000256" key="1">
    <source>
        <dbReference type="SAM" id="MobiDB-lite"/>
    </source>
</evidence>
<feature type="region of interest" description="Disordered" evidence="1">
    <location>
        <begin position="1"/>
        <end position="28"/>
    </location>
</feature>
<dbReference type="RefSeq" id="XP_004510121.2">
    <property type="nucleotide sequence ID" value="XM_004510064.3"/>
</dbReference>
<accession>A0A1S2YUF1</accession>
<reference evidence="3" key="2">
    <citation type="submission" date="2025-08" db="UniProtKB">
        <authorList>
            <consortium name="RefSeq"/>
        </authorList>
    </citation>
    <scope>IDENTIFICATION</scope>
    <source>
        <tissue evidence="3">Etiolated seedlings</tissue>
    </source>
</reference>
<gene>
    <name evidence="3" type="primary">LOC101505494</name>
</gene>
<keyword evidence="2" id="KW-1185">Reference proteome</keyword>
<feature type="region of interest" description="Disordered" evidence="1">
    <location>
        <begin position="236"/>
        <end position="321"/>
    </location>
</feature>
<dbReference type="PANTHER" id="PTHR33130">
    <property type="entry name" value="PUTATIVE (DUF1639)-RELATED"/>
    <property type="match status" value="1"/>
</dbReference>
<evidence type="ECO:0000313" key="3">
    <source>
        <dbReference type="RefSeq" id="XP_004510121.2"/>
    </source>
</evidence>
<name>A0A1S2YUF1_CICAR</name>
<evidence type="ECO:0000313" key="2">
    <source>
        <dbReference type="Proteomes" id="UP000087171"/>
    </source>
</evidence>
<protein>
    <submittedName>
        <fullName evidence="3">Uncharacterized protein LOC101505494</fullName>
    </submittedName>
</protein>
<feature type="compositionally biased region" description="Acidic residues" evidence="1">
    <location>
        <begin position="240"/>
        <end position="262"/>
    </location>
</feature>
<dbReference type="InterPro" id="IPR012438">
    <property type="entry name" value="DUF1639"/>
</dbReference>
<reference evidence="2" key="1">
    <citation type="journal article" date="2013" name="Nat. Biotechnol.">
        <title>Draft genome sequence of chickpea (Cicer arietinum) provides a resource for trait improvement.</title>
        <authorList>
            <person name="Varshney R.K."/>
            <person name="Song C."/>
            <person name="Saxena R.K."/>
            <person name="Azam S."/>
            <person name="Yu S."/>
            <person name="Sharpe A.G."/>
            <person name="Cannon S."/>
            <person name="Baek J."/>
            <person name="Rosen B.D."/>
            <person name="Tar'an B."/>
            <person name="Millan T."/>
            <person name="Zhang X."/>
            <person name="Ramsay L.D."/>
            <person name="Iwata A."/>
            <person name="Wang Y."/>
            <person name="Nelson W."/>
            <person name="Farmer A.D."/>
            <person name="Gaur P.M."/>
            <person name="Soderlund C."/>
            <person name="Penmetsa R.V."/>
            <person name="Xu C."/>
            <person name="Bharti A.K."/>
            <person name="He W."/>
            <person name="Winter P."/>
            <person name="Zhao S."/>
            <person name="Hane J.K."/>
            <person name="Carrasquilla-Garcia N."/>
            <person name="Condie J.A."/>
            <person name="Upadhyaya H.D."/>
            <person name="Luo M.C."/>
            <person name="Thudi M."/>
            <person name="Gowda C.L."/>
            <person name="Singh N.P."/>
            <person name="Lichtenzveig J."/>
            <person name="Gali K.K."/>
            <person name="Rubio J."/>
            <person name="Nadarajan N."/>
            <person name="Dolezel J."/>
            <person name="Bansal K.C."/>
            <person name="Xu X."/>
            <person name="Edwards D."/>
            <person name="Zhang G."/>
            <person name="Kahl G."/>
            <person name="Gil J."/>
            <person name="Singh K.B."/>
            <person name="Datta S.K."/>
            <person name="Jackson S.A."/>
            <person name="Wang J."/>
            <person name="Cook D.R."/>
        </authorList>
    </citation>
    <scope>NUCLEOTIDE SEQUENCE [LARGE SCALE GENOMIC DNA]</scope>
    <source>
        <strain evidence="2">cv. CDC Frontier</strain>
    </source>
</reference>